<dbReference type="EMBL" id="SNRY01003653">
    <property type="protein sequence ID" value="KAA6320222.1"/>
    <property type="molecule type" value="Genomic_DNA"/>
</dbReference>
<proteinExistence type="predicted"/>
<reference evidence="4" key="1">
    <citation type="submission" date="2019-03" db="EMBL/GenBank/DDBJ databases">
        <title>Single cell metagenomics reveals metabolic interactions within the superorganism composed of flagellate Streblomastix strix and complex community of Bacteroidetes bacteria on its surface.</title>
        <authorList>
            <person name="Treitli S.C."/>
            <person name="Kolisko M."/>
            <person name="Husnik F."/>
            <person name="Keeling P."/>
            <person name="Hampl V."/>
        </authorList>
    </citation>
    <scope>NUCLEOTIDE SEQUENCE</scope>
    <source>
        <strain evidence="4">STM</strain>
    </source>
</reference>
<keyword evidence="1 4" id="KW-0378">Hydrolase</keyword>
<evidence type="ECO:0000256" key="1">
    <source>
        <dbReference type="ARBA" id="ARBA00022801"/>
    </source>
</evidence>
<dbReference type="AlphaFoldDB" id="A0A5J4QFE9"/>
<sequence length="86" mass="9737">MKRHSFIFSVLLLMTFFITGCTGPPKGNQQNESLTSSVVAQNVILVNSSHWDQDIHLPADNPITGYDNIMYTLHFYAATHKQELKN</sequence>
<dbReference type="EC" id="3.2.1.4" evidence="4"/>
<dbReference type="Pfam" id="PF00150">
    <property type="entry name" value="Cellulase"/>
    <property type="match status" value="1"/>
</dbReference>
<evidence type="ECO:0000259" key="3">
    <source>
        <dbReference type="Pfam" id="PF00150"/>
    </source>
</evidence>
<protein>
    <submittedName>
        <fullName evidence="4">Endoglucanase 4</fullName>
        <ecNumber evidence="4">3.2.1.4</ecNumber>
    </submittedName>
</protein>
<dbReference type="GO" id="GO:0008810">
    <property type="term" value="F:cellulase activity"/>
    <property type="evidence" value="ECO:0007669"/>
    <property type="project" value="UniProtKB-EC"/>
</dbReference>
<dbReference type="GO" id="GO:0000272">
    <property type="term" value="P:polysaccharide catabolic process"/>
    <property type="evidence" value="ECO:0007669"/>
    <property type="project" value="InterPro"/>
</dbReference>
<accession>A0A5J4QFE9</accession>
<dbReference type="PROSITE" id="PS51257">
    <property type="entry name" value="PROKAR_LIPOPROTEIN"/>
    <property type="match status" value="1"/>
</dbReference>
<name>A0A5J4QFE9_9ZZZZ</name>
<dbReference type="SUPFAM" id="SSF51445">
    <property type="entry name" value="(Trans)glycosidases"/>
    <property type="match status" value="1"/>
</dbReference>
<dbReference type="Gene3D" id="3.20.20.80">
    <property type="entry name" value="Glycosidases"/>
    <property type="match status" value="1"/>
</dbReference>
<evidence type="ECO:0000256" key="2">
    <source>
        <dbReference type="ARBA" id="ARBA00023295"/>
    </source>
</evidence>
<organism evidence="4">
    <name type="scientific">termite gut metagenome</name>
    <dbReference type="NCBI Taxonomy" id="433724"/>
    <lineage>
        <taxon>unclassified sequences</taxon>
        <taxon>metagenomes</taxon>
        <taxon>organismal metagenomes</taxon>
    </lineage>
</organism>
<dbReference type="InterPro" id="IPR001547">
    <property type="entry name" value="Glyco_hydro_5"/>
</dbReference>
<comment type="caution">
    <text evidence="4">The sequence shown here is derived from an EMBL/GenBank/DDBJ whole genome shotgun (WGS) entry which is preliminary data.</text>
</comment>
<dbReference type="InterPro" id="IPR017853">
    <property type="entry name" value="GH"/>
</dbReference>
<gene>
    <name evidence="4" type="ORF">EZS27_029981</name>
</gene>
<evidence type="ECO:0000313" key="4">
    <source>
        <dbReference type="EMBL" id="KAA6320222.1"/>
    </source>
</evidence>
<feature type="domain" description="Glycoside hydrolase family 5" evidence="3">
    <location>
        <begin position="40"/>
        <end position="82"/>
    </location>
</feature>
<keyword evidence="2 4" id="KW-0326">Glycosidase</keyword>